<sequence>MMRPMLLVAVYSAIIYNTWEMVTNEEYRFRIFNTYLEIHHLYYPIGVILSGWALFSIADALIDVMRKTFREMLKAVGMMIVAGLIIAPLFLFPVWGTTIAYSMFFLLVILPFLVMCVIAWGALGG</sequence>
<dbReference type="AlphaFoldDB" id="A0A2A6BTS6"/>
<accession>A0A8R1YPZ2</accession>
<protein>
    <submittedName>
        <fullName evidence="1">Uncharacterized protein</fullName>
    </submittedName>
</protein>
<dbReference type="EnsemblMetazoa" id="PPA37404.1">
    <property type="protein sequence ID" value="PPA37404.1"/>
    <property type="gene ID" value="WBGene00275773"/>
</dbReference>
<evidence type="ECO:0000313" key="1">
    <source>
        <dbReference type="EnsemblMetazoa" id="PPA37404.1"/>
    </source>
</evidence>
<accession>A0A2A6BTS6</accession>
<dbReference type="Proteomes" id="UP000005239">
    <property type="component" value="Unassembled WGS sequence"/>
</dbReference>
<reference evidence="2" key="1">
    <citation type="journal article" date="2008" name="Nat. Genet.">
        <title>The Pristionchus pacificus genome provides a unique perspective on nematode lifestyle and parasitism.</title>
        <authorList>
            <person name="Dieterich C."/>
            <person name="Clifton S.W."/>
            <person name="Schuster L.N."/>
            <person name="Chinwalla A."/>
            <person name="Delehaunty K."/>
            <person name="Dinkelacker I."/>
            <person name="Fulton L."/>
            <person name="Fulton R."/>
            <person name="Godfrey J."/>
            <person name="Minx P."/>
            <person name="Mitreva M."/>
            <person name="Roeseler W."/>
            <person name="Tian H."/>
            <person name="Witte H."/>
            <person name="Yang S.P."/>
            <person name="Wilson R.K."/>
            <person name="Sommer R.J."/>
        </authorList>
    </citation>
    <scope>NUCLEOTIDE SEQUENCE [LARGE SCALE GENOMIC DNA]</scope>
    <source>
        <strain evidence="2">PS312</strain>
    </source>
</reference>
<proteinExistence type="predicted"/>
<evidence type="ECO:0000313" key="2">
    <source>
        <dbReference type="Proteomes" id="UP000005239"/>
    </source>
</evidence>
<reference evidence="1" key="2">
    <citation type="submission" date="2022-06" db="UniProtKB">
        <authorList>
            <consortium name="EnsemblMetazoa"/>
        </authorList>
    </citation>
    <scope>IDENTIFICATION</scope>
    <source>
        <strain evidence="1">PS312</strain>
    </source>
</reference>
<name>A0A2A6BTS6_PRIPA</name>
<keyword evidence="2" id="KW-1185">Reference proteome</keyword>
<gene>
    <name evidence="1" type="primary">WBGene00275773</name>
</gene>
<organism evidence="1 2">
    <name type="scientific">Pristionchus pacificus</name>
    <name type="common">Parasitic nematode worm</name>
    <dbReference type="NCBI Taxonomy" id="54126"/>
    <lineage>
        <taxon>Eukaryota</taxon>
        <taxon>Metazoa</taxon>
        <taxon>Ecdysozoa</taxon>
        <taxon>Nematoda</taxon>
        <taxon>Chromadorea</taxon>
        <taxon>Rhabditida</taxon>
        <taxon>Rhabditina</taxon>
        <taxon>Diplogasteromorpha</taxon>
        <taxon>Diplogasteroidea</taxon>
        <taxon>Neodiplogasteridae</taxon>
        <taxon>Pristionchus</taxon>
    </lineage>
</organism>